<dbReference type="RefSeq" id="WP_379874918.1">
    <property type="nucleotide sequence ID" value="NZ_JBHUIP010000003.1"/>
</dbReference>
<dbReference type="Proteomes" id="UP001597295">
    <property type="component" value="Unassembled WGS sequence"/>
</dbReference>
<gene>
    <name evidence="2" type="ORF">ACFSM5_03850</name>
</gene>
<sequence length="229" mass="25497">MLREDDKPWQPLIPAEVDALFAGASFPWWLAGGYAIERAVGRAFRAHEDIDVMVLHRDHAALRLMLADWDCWMADPPGTLRPWAVGEAVPPDVHDVWCRRTPSDPWALQVMFDGAEGDTLVTRRDPRVRLPLSALGSDHCLPPEVQLFYKAKGVREKDQADFEAALPVLGEEQRKWLSEVIITAHGDGHVWLGALNRRHPGLDPGSRVGGPRRKDGRRFATQDPGSGPG</sequence>
<dbReference type="EMBL" id="JBHUIP010000003">
    <property type="protein sequence ID" value="MFD2262008.1"/>
    <property type="molecule type" value="Genomic_DNA"/>
</dbReference>
<proteinExistence type="predicted"/>
<protein>
    <submittedName>
        <fullName evidence="2">Nucleotidyltransferase domain-containing protein</fullName>
    </submittedName>
</protein>
<keyword evidence="3" id="KW-1185">Reference proteome</keyword>
<dbReference type="InterPro" id="IPR019646">
    <property type="entry name" value="Aminoglyc_AdlTrfase"/>
</dbReference>
<evidence type="ECO:0000256" key="1">
    <source>
        <dbReference type="SAM" id="MobiDB-lite"/>
    </source>
</evidence>
<feature type="region of interest" description="Disordered" evidence="1">
    <location>
        <begin position="197"/>
        <end position="229"/>
    </location>
</feature>
<dbReference type="Pfam" id="PF10706">
    <property type="entry name" value="Aminoglyc_resit"/>
    <property type="match status" value="1"/>
</dbReference>
<reference evidence="3" key="1">
    <citation type="journal article" date="2019" name="Int. J. Syst. Evol. Microbiol.">
        <title>The Global Catalogue of Microorganisms (GCM) 10K type strain sequencing project: providing services to taxonomists for standard genome sequencing and annotation.</title>
        <authorList>
            <consortium name="The Broad Institute Genomics Platform"/>
            <consortium name="The Broad Institute Genome Sequencing Center for Infectious Disease"/>
            <person name="Wu L."/>
            <person name="Ma J."/>
        </authorList>
    </citation>
    <scope>NUCLEOTIDE SEQUENCE [LARGE SCALE GENOMIC DNA]</scope>
    <source>
        <strain evidence="3">CGMCC 1.19062</strain>
    </source>
</reference>
<dbReference type="Gene3D" id="3.30.460.40">
    <property type="match status" value="1"/>
</dbReference>
<evidence type="ECO:0000313" key="2">
    <source>
        <dbReference type="EMBL" id="MFD2262008.1"/>
    </source>
</evidence>
<organism evidence="2 3">
    <name type="scientific">Lacibacterium aquatile</name>
    <dbReference type="NCBI Taxonomy" id="1168082"/>
    <lineage>
        <taxon>Bacteria</taxon>
        <taxon>Pseudomonadati</taxon>
        <taxon>Pseudomonadota</taxon>
        <taxon>Alphaproteobacteria</taxon>
        <taxon>Rhodospirillales</taxon>
        <taxon>Rhodospirillaceae</taxon>
    </lineage>
</organism>
<accession>A0ABW5DNB1</accession>
<comment type="caution">
    <text evidence="2">The sequence shown here is derived from an EMBL/GenBank/DDBJ whole genome shotgun (WGS) entry which is preliminary data.</text>
</comment>
<evidence type="ECO:0000313" key="3">
    <source>
        <dbReference type="Proteomes" id="UP001597295"/>
    </source>
</evidence>
<name>A0ABW5DNB1_9PROT</name>